<feature type="transmembrane region" description="Helical" evidence="16">
    <location>
        <begin position="392"/>
        <end position="414"/>
    </location>
</feature>
<dbReference type="CDD" id="cd03875">
    <property type="entry name" value="M28_Fxna_like"/>
    <property type="match status" value="1"/>
</dbReference>
<evidence type="ECO:0000256" key="13">
    <source>
        <dbReference type="ARBA" id="ARBA00023136"/>
    </source>
</evidence>
<keyword evidence="5" id="KW-0926">Vacuole</keyword>
<evidence type="ECO:0000259" key="19">
    <source>
        <dbReference type="Pfam" id="PF22251"/>
    </source>
</evidence>
<dbReference type="OrthoDB" id="76293at2759"/>
<evidence type="ECO:0000256" key="3">
    <source>
        <dbReference type="ARBA" id="ARBA00004128"/>
    </source>
</evidence>
<keyword evidence="9 15" id="KW-0378">Hydrolase</keyword>
<evidence type="ECO:0000256" key="10">
    <source>
        <dbReference type="ARBA" id="ARBA00022833"/>
    </source>
</evidence>
<dbReference type="Proteomes" id="UP000191144">
    <property type="component" value="Chromosome E"/>
</dbReference>
<feature type="transmembrane region" description="Helical" evidence="16">
    <location>
        <begin position="426"/>
        <end position="448"/>
    </location>
</feature>
<dbReference type="Pfam" id="PF04389">
    <property type="entry name" value="Peptidase_M28"/>
    <property type="match status" value="1"/>
</dbReference>
<evidence type="ECO:0000313" key="21">
    <source>
        <dbReference type="Proteomes" id="UP000191144"/>
    </source>
</evidence>
<evidence type="ECO:0000256" key="11">
    <source>
        <dbReference type="ARBA" id="ARBA00022989"/>
    </source>
</evidence>
<keyword evidence="8 15" id="KW-0479">Metal-binding</keyword>
<evidence type="ECO:0000256" key="5">
    <source>
        <dbReference type="ARBA" id="ARBA00022554"/>
    </source>
</evidence>
<dbReference type="GO" id="GO:0006508">
    <property type="term" value="P:proteolysis"/>
    <property type="evidence" value="ECO:0007669"/>
    <property type="project" value="UniProtKB-KW"/>
</dbReference>
<dbReference type="GO" id="GO:0008235">
    <property type="term" value="F:metalloexopeptidase activity"/>
    <property type="evidence" value="ECO:0007669"/>
    <property type="project" value="InterPro"/>
</dbReference>
<evidence type="ECO:0000256" key="6">
    <source>
        <dbReference type="ARBA" id="ARBA00022670"/>
    </source>
</evidence>
<evidence type="ECO:0000256" key="14">
    <source>
        <dbReference type="ARBA" id="ARBA00023180"/>
    </source>
</evidence>
<evidence type="ECO:0000256" key="12">
    <source>
        <dbReference type="ARBA" id="ARBA00023049"/>
    </source>
</evidence>
<dbReference type="InterPro" id="IPR007484">
    <property type="entry name" value="Peptidase_M28"/>
</dbReference>
<dbReference type="AlphaFoldDB" id="A0A1G4JGR5"/>
<dbReference type="Pfam" id="PF22251">
    <property type="entry name" value="PFF1_TM"/>
    <property type="match status" value="2"/>
</dbReference>
<accession>A0A1G4JGR5</accession>
<evidence type="ECO:0000313" key="20">
    <source>
        <dbReference type="EMBL" id="SCU89211.1"/>
    </source>
</evidence>
<comment type="similarity">
    <text evidence="4 15">Belongs to the peptidase M28 family.</text>
</comment>
<feature type="domain" description="Vacuolar membrane protease C-terminal" evidence="18">
    <location>
        <begin position="685"/>
        <end position="946"/>
    </location>
</feature>
<feature type="domain" description="Peptidase M28" evidence="17">
    <location>
        <begin position="132"/>
        <end position="319"/>
    </location>
</feature>
<feature type="domain" description="Vacuolar membrane protease transmembrane" evidence="19">
    <location>
        <begin position="394"/>
        <end position="525"/>
    </location>
</feature>
<feature type="transmembrane region" description="Helical" evidence="16">
    <location>
        <begin position="654"/>
        <end position="675"/>
    </location>
</feature>
<evidence type="ECO:0000256" key="8">
    <source>
        <dbReference type="ARBA" id="ARBA00022723"/>
    </source>
</evidence>
<dbReference type="EC" id="3.4.-.-" evidence="15"/>
<dbReference type="InterPro" id="IPR048024">
    <property type="entry name" value="Fxna-like_M28_dom"/>
</dbReference>
<comment type="function">
    <text evidence="2">May be involved in vacuolar sorting and osmoregulation.</text>
</comment>
<dbReference type="Gene3D" id="3.40.630.10">
    <property type="entry name" value="Zn peptidases"/>
    <property type="match status" value="1"/>
</dbReference>
<keyword evidence="13 16" id="KW-0472">Membrane</keyword>
<dbReference type="InterPro" id="IPR053976">
    <property type="entry name" value="PFF1_TM"/>
</dbReference>
<organism evidence="20 21">
    <name type="scientific">Lachancea meyersii CBS 8951</name>
    <dbReference type="NCBI Taxonomy" id="1266667"/>
    <lineage>
        <taxon>Eukaryota</taxon>
        <taxon>Fungi</taxon>
        <taxon>Dikarya</taxon>
        <taxon>Ascomycota</taxon>
        <taxon>Saccharomycotina</taxon>
        <taxon>Saccharomycetes</taxon>
        <taxon>Saccharomycetales</taxon>
        <taxon>Saccharomycetaceae</taxon>
        <taxon>Lachancea</taxon>
    </lineage>
</organism>
<dbReference type="PANTHER" id="PTHR12147:SF58">
    <property type="entry name" value="VACUOLAR MEMBRANE PROTEASE"/>
    <property type="match status" value="1"/>
</dbReference>
<feature type="transmembrane region" description="Helical" evidence="16">
    <location>
        <begin position="490"/>
        <end position="513"/>
    </location>
</feature>
<protein>
    <recommendedName>
        <fullName evidence="15">Peptide hydrolase</fullName>
        <ecNumber evidence="15">3.4.-.-</ecNumber>
    </recommendedName>
</protein>
<feature type="transmembrane region" description="Helical" evidence="16">
    <location>
        <begin position="627"/>
        <end position="647"/>
    </location>
</feature>
<feature type="domain" description="Vacuolar membrane protease transmembrane" evidence="19">
    <location>
        <begin position="532"/>
        <end position="657"/>
    </location>
</feature>
<sequence>MFSRYLRSLCRFRKTSVSILLVVTYAVIGALYVWDRIKYQYNGPLEKSEQLLLDDGWLSLQEISQSPHEYISKQNDIVHDYILHKVESLTDKIPYAEVSDDYRNKNRILFRQPDVFNSSSQDTRVISFESSNVMVKLEGSDPNLDGLLLSAHFDSVPTGFGATDDGMGIVSLLAVLEKLSKEQPRRTVIFNFNNNEEFGLLGSSAFFNHPWSKLVHYILNLEGAGAGGKAVLFRTSDTSTASIYKAAVRDQPFGNSMYQQAFYERYISSETDYKVYEQKGLRGWDIAFYKPRDLYHTAKDSIAHTSKASLWHMMQAALQISDYMANGDVVDDPQDRVPAVYFDVLGSYFVSIRAKTLFTTNCVLLGVVPITLLTLQLIASRKNHNKTKSTGLWLRLPISVAASYAFIATGRSILFRKNPLIFSRDYLSPTIGFCSSFIAVNYLILSFFEFWSPSRDFKTVALIELSFAFWICLLLATIRLYTEKYQATGFYSFTAIYVLTSISAAIGLICAAFRPKQVKIEPSLPVDDARDDSVGDLSNAETTAEVQSNEEPDERAPLLNHYSARNSVATQPSKTDKNDFKAVMKQTLNYDWSLQFAILVPLASMFMFTCLFQLLDAASQTCQDGFQATWNVSMISMLGAIFVALPLLPFSYKLNYFVAMLIIGVSACSGILSYLKEPFTESSPLKLRFSQEVHLHDDDNLATVKVYGRQGTGMGEILRDLPSLKRSNTSVSCQSNGQGLETCSYPGLLPNIVSSRAEMKPSDVMKIEVLSNNRNSPTRSPYEPIYAEVRIKALENRLCTVVFNSSRYADFTFGQSPVKQVTVFESILPDNRTAVHLPMVDGLSTDEDGNRVFKWSKGINSLQLHKLDFERNYYRIGIQWVPKIISQDTDEEMTDALGLQVRCSWGDYDSVSIVNDEPKRRVPAYDELLAYSPATISLANREAGMVMFDDYLVL</sequence>
<evidence type="ECO:0000256" key="1">
    <source>
        <dbReference type="ARBA" id="ARBA00001947"/>
    </source>
</evidence>
<evidence type="ECO:0000259" key="17">
    <source>
        <dbReference type="Pfam" id="PF04389"/>
    </source>
</evidence>
<evidence type="ECO:0000256" key="15">
    <source>
        <dbReference type="RuleBase" id="RU361240"/>
    </source>
</evidence>
<keyword evidence="6 15" id="KW-0645">Protease</keyword>
<keyword evidence="21" id="KW-1185">Reference proteome</keyword>
<dbReference type="InterPro" id="IPR045175">
    <property type="entry name" value="M28_fam"/>
</dbReference>
<dbReference type="GO" id="GO:0005774">
    <property type="term" value="C:vacuolar membrane"/>
    <property type="evidence" value="ECO:0007669"/>
    <property type="project" value="UniProtKB-SubCell"/>
</dbReference>
<dbReference type="EMBL" id="LT598481">
    <property type="protein sequence ID" value="SCU89211.1"/>
    <property type="molecule type" value="Genomic_DNA"/>
</dbReference>
<keyword evidence="14" id="KW-0325">Glycoprotein</keyword>
<dbReference type="SUPFAM" id="SSF53187">
    <property type="entry name" value="Zn-dependent exopeptidases"/>
    <property type="match status" value="1"/>
</dbReference>
<dbReference type="GO" id="GO:0046872">
    <property type="term" value="F:metal ion binding"/>
    <property type="evidence" value="ECO:0007669"/>
    <property type="project" value="UniProtKB-KW"/>
</dbReference>
<feature type="transmembrane region" description="Helical" evidence="16">
    <location>
        <begin position="12"/>
        <end position="34"/>
    </location>
</feature>
<evidence type="ECO:0000256" key="9">
    <source>
        <dbReference type="ARBA" id="ARBA00022801"/>
    </source>
</evidence>
<feature type="transmembrane region" description="Helical" evidence="16">
    <location>
        <begin position="357"/>
        <end position="380"/>
    </location>
</feature>
<keyword evidence="10 15" id="KW-0862">Zinc</keyword>
<dbReference type="Pfam" id="PF22250">
    <property type="entry name" value="PFF1_C"/>
    <property type="match status" value="1"/>
</dbReference>
<dbReference type="InterPro" id="IPR053975">
    <property type="entry name" value="PFF1_C"/>
</dbReference>
<comment type="subcellular location">
    <subcellularLocation>
        <location evidence="3">Vacuole membrane</location>
        <topology evidence="3">Multi-pass membrane protein</topology>
    </subcellularLocation>
</comment>
<keyword evidence="7 16" id="KW-0812">Transmembrane</keyword>
<evidence type="ECO:0000256" key="4">
    <source>
        <dbReference type="ARBA" id="ARBA00010918"/>
    </source>
</evidence>
<keyword evidence="11 16" id="KW-1133">Transmembrane helix</keyword>
<evidence type="ECO:0000259" key="18">
    <source>
        <dbReference type="Pfam" id="PF22250"/>
    </source>
</evidence>
<reference evidence="21" key="1">
    <citation type="submission" date="2016-03" db="EMBL/GenBank/DDBJ databases">
        <authorList>
            <person name="Devillers Hugo."/>
        </authorList>
    </citation>
    <scope>NUCLEOTIDE SEQUENCE [LARGE SCALE GENOMIC DNA]</scope>
</reference>
<feature type="transmembrane region" description="Helical" evidence="16">
    <location>
        <begin position="460"/>
        <end position="478"/>
    </location>
</feature>
<dbReference type="PANTHER" id="PTHR12147">
    <property type="entry name" value="METALLOPEPTIDASE M28 FAMILY MEMBER"/>
    <property type="match status" value="1"/>
</dbReference>
<evidence type="ECO:0000256" key="16">
    <source>
        <dbReference type="SAM" id="Phobius"/>
    </source>
</evidence>
<name>A0A1G4JGR5_9SACH</name>
<keyword evidence="12" id="KW-0482">Metalloprotease</keyword>
<gene>
    <name evidence="20" type="ORF">LAME_0E02586G</name>
</gene>
<evidence type="ECO:0000256" key="7">
    <source>
        <dbReference type="ARBA" id="ARBA00022692"/>
    </source>
</evidence>
<feature type="transmembrane region" description="Helical" evidence="16">
    <location>
        <begin position="594"/>
        <end position="615"/>
    </location>
</feature>
<comment type="cofactor">
    <cofactor evidence="1">
        <name>Zn(2+)</name>
        <dbReference type="ChEBI" id="CHEBI:29105"/>
    </cofactor>
</comment>
<dbReference type="FunFam" id="3.40.630.10:FF:000057">
    <property type="entry name" value="Vacuolar membrane protease"/>
    <property type="match status" value="1"/>
</dbReference>
<evidence type="ECO:0000256" key="2">
    <source>
        <dbReference type="ARBA" id="ARBA00003273"/>
    </source>
</evidence>
<proteinExistence type="inferred from homology"/>